<comment type="caution">
    <text evidence="2">The sequence shown here is derived from an EMBL/GenBank/DDBJ whole genome shotgun (WGS) entry which is preliminary data.</text>
</comment>
<dbReference type="Pfam" id="PF13649">
    <property type="entry name" value="Methyltransf_25"/>
    <property type="match status" value="1"/>
</dbReference>
<dbReference type="GO" id="GO:0008168">
    <property type="term" value="F:methyltransferase activity"/>
    <property type="evidence" value="ECO:0007669"/>
    <property type="project" value="UniProtKB-KW"/>
</dbReference>
<gene>
    <name evidence="2" type="ORF">M2350_002062</name>
</gene>
<keyword evidence="2" id="KW-0489">Methyltransferase</keyword>
<keyword evidence="2" id="KW-0808">Transferase</keyword>
<protein>
    <submittedName>
        <fullName evidence="2">SAM-dependent methyltransferase</fullName>
    </submittedName>
</protein>
<dbReference type="EMBL" id="JANUCP010000003">
    <property type="protein sequence ID" value="MCS3919649.1"/>
    <property type="molecule type" value="Genomic_DNA"/>
</dbReference>
<dbReference type="RefSeq" id="WP_259096290.1">
    <property type="nucleotide sequence ID" value="NZ_CP130454.1"/>
</dbReference>
<dbReference type="Proteomes" id="UP001204798">
    <property type="component" value="Unassembled WGS sequence"/>
</dbReference>
<dbReference type="InterPro" id="IPR041698">
    <property type="entry name" value="Methyltransf_25"/>
</dbReference>
<dbReference type="GO" id="GO:0032259">
    <property type="term" value="P:methylation"/>
    <property type="evidence" value="ECO:0007669"/>
    <property type="project" value="UniProtKB-KW"/>
</dbReference>
<reference evidence="2 3" key="1">
    <citation type="submission" date="2022-08" db="EMBL/GenBank/DDBJ databases">
        <title>Bacterial and archaeal communities from various locations to study Microbial Dark Matter (Phase II).</title>
        <authorList>
            <person name="Stepanauskas R."/>
        </authorList>
    </citation>
    <scope>NUCLEOTIDE SEQUENCE [LARGE SCALE GENOMIC DNA]</scope>
    <source>
        <strain evidence="2 3">PD1</strain>
    </source>
</reference>
<evidence type="ECO:0000313" key="3">
    <source>
        <dbReference type="Proteomes" id="UP001204798"/>
    </source>
</evidence>
<feature type="domain" description="Methyltransferase" evidence="1">
    <location>
        <begin position="70"/>
        <end position="174"/>
    </location>
</feature>
<organism evidence="2 3">
    <name type="scientific">Candidatus Fervidibacter sacchari</name>
    <dbReference type="NCBI Taxonomy" id="1448929"/>
    <lineage>
        <taxon>Bacteria</taxon>
        <taxon>Candidatus Fervidibacterota</taxon>
        <taxon>Candidatus Fervidibacter</taxon>
    </lineage>
</organism>
<accession>A0ABT2ENV2</accession>
<evidence type="ECO:0000259" key="1">
    <source>
        <dbReference type="Pfam" id="PF13649"/>
    </source>
</evidence>
<sequence>MTLVNHFDEVLRNYQKAVLIGAYDRPPDGLFGKFDNVRRFWEDAVLRKSLRDFLKPFLHYKRSQFSRLRIIDLGCGPGAGYDLLTSPHRGGPIVFDEAMISVYKGVDISPDMIAKAQERYQGNPKCCFVIADLNDGLPLDDHEPPYDLYFSSYGSLSHLPDESLRRLLGEICAHMGERAVFVADVLGRFSYEWQCYWDEPEDGQRMRTYSMSYLYPPELREQMAERFPMRFWGGEELDRFITETVERCGVKIVRKELRDRSILVGRHMDTGEFNPYAQPIRSVVNSLFEPNRRTDLTQLLFDYRPHPLHPDLNNFFERFQLAWNAVVAAALDELHCSHYTAWLGVESALEPLPEPVHQAIHMVRTSIRHSHLFYWDDPIANFVEPQLAYALRQLEQSLQQGLGCGHSLLAFYEFRKP</sequence>
<name>A0ABT2ENV2_9BACT</name>
<dbReference type="InterPro" id="IPR029063">
    <property type="entry name" value="SAM-dependent_MTases_sf"/>
</dbReference>
<dbReference type="SUPFAM" id="SSF53335">
    <property type="entry name" value="S-adenosyl-L-methionine-dependent methyltransferases"/>
    <property type="match status" value="1"/>
</dbReference>
<keyword evidence="3" id="KW-1185">Reference proteome</keyword>
<dbReference type="Gene3D" id="3.40.50.150">
    <property type="entry name" value="Vaccinia Virus protein VP39"/>
    <property type="match status" value="1"/>
</dbReference>
<dbReference type="CDD" id="cd02440">
    <property type="entry name" value="AdoMet_MTases"/>
    <property type="match status" value="1"/>
</dbReference>
<proteinExistence type="predicted"/>
<evidence type="ECO:0000313" key="2">
    <source>
        <dbReference type="EMBL" id="MCS3919649.1"/>
    </source>
</evidence>